<evidence type="ECO:0000313" key="3">
    <source>
        <dbReference type="Proteomes" id="UP000232323"/>
    </source>
</evidence>
<dbReference type="STRING" id="1157962.A0A250XQH7"/>
<comment type="caution">
    <text evidence="2">The sequence shown here is derived from an EMBL/GenBank/DDBJ whole genome shotgun (WGS) entry which is preliminary data.</text>
</comment>
<dbReference type="EMBL" id="BEGY01000162">
    <property type="protein sequence ID" value="GAX85327.1"/>
    <property type="molecule type" value="Genomic_DNA"/>
</dbReference>
<dbReference type="Proteomes" id="UP000232323">
    <property type="component" value="Unassembled WGS sequence"/>
</dbReference>
<feature type="non-terminal residue" evidence="2">
    <location>
        <position position="223"/>
    </location>
</feature>
<keyword evidence="1" id="KW-0472">Membrane</keyword>
<dbReference type="SUPFAM" id="SSF47162">
    <property type="entry name" value="Apolipoprotein"/>
    <property type="match status" value="1"/>
</dbReference>
<sequence>MLLDKLANTVRHDGGDAFVLCHYYTIVTFVSGIWCIHRESGRKSPVRLMDLIPSKSWVSLYVLTHNMNSDHAPPCSEESASAFLRFLDAFGKHFERHKQAFAASLHGKFSQLGGSGGGSGEGIDGSLTTASMSAVLEKIKPYLSAVLEKIKPYLSAVLEKIKPYLSAVLEKIKPYLSAVLEKIKPYLSAVLEKIKPYLSAVLEKIKPYLSAVLEKIKPYLSAV</sequence>
<protein>
    <submittedName>
        <fullName evidence="2">Uncharacterized protein</fullName>
    </submittedName>
</protein>
<dbReference type="AlphaFoldDB" id="A0A250XQH7"/>
<keyword evidence="1" id="KW-0812">Transmembrane</keyword>
<name>A0A250XQH7_9CHLO</name>
<dbReference type="Gene3D" id="1.20.120.20">
    <property type="entry name" value="Apolipoprotein"/>
    <property type="match status" value="1"/>
</dbReference>
<evidence type="ECO:0000313" key="2">
    <source>
        <dbReference type="EMBL" id="GAX85327.1"/>
    </source>
</evidence>
<keyword evidence="3" id="KW-1185">Reference proteome</keyword>
<keyword evidence="1" id="KW-1133">Transmembrane helix</keyword>
<dbReference type="OrthoDB" id="10633724at2759"/>
<organism evidence="2 3">
    <name type="scientific">Chlamydomonas eustigma</name>
    <dbReference type="NCBI Taxonomy" id="1157962"/>
    <lineage>
        <taxon>Eukaryota</taxon>
        <taxon>Viridiplantae</taxon>
        <taxon>Chlorophyta</taxon>
        <taxon>core chlorophytes</taxon>
        <taxon>Chlorophyceae</taxon>
        <taxon>CS clade</taxon>
        <taxon>Chlamydomonadales</taxon>
        <taxon>Chlamydomonadaceae</taxon>
        <taxon>Chlamydomonas</taxon>
    </lineage>
</organism>
<evidence type="ECO:0000256" key="1">
    <source>
        <dbReference type="SAM" id="Phobius"/>
    </source>
</evidence>
<proteinExistence type="predicted"/>
<accession>A0A250XQH7</accession>
<feature type="transmembrane region" description="Helical" evidence="1">
    <location>
        <begin position="17"/>
        <end position="37"/>
    </location>
</feature>
<gene>
    <name evidence="2" type="ORF">CEUSTIGMA_g12744.t1</name>
</gene>
<reference evidence="2 3" key="1">
    <citation type="submission" date="2017-08" db="EMBL/GenBank/DDBJ databases">
        <title>Acidophilic green algal genome provides insights into adaptation to an acidic environment.</title>
        <authorList>
            <person name="Hirooka S."/>
            <person name="Hirose Y."/>
            <person name="Kanesaki Y."/>
            <person name="Higuchi S."/>
            <person name="Fujiwara T."/>
            <person name="Onuma R."/>
            <person name="Era A."/>
            <person name="Ohbayashi R."/>
            <person name="Uzuka A."/>
            <person name="Nozaki H."/>
            <person name="Yoshikawa H."/>
            <person name="Miyagishima S.Y."/>
        </authorList>
    </citation>
    <scope>NUCLEOTIDE SEQUENCE [LARGE SCALE GENOMIC DNA]</scope>
    <source>
        <strain evidence="2 3">NIES-2499</strain>
    </source>
</reference>